<dbReference type="Gene3D" id="2.40.50.140">
    <property type="entry name" value="Nucleic acid-binding proteins"/>
    <property type="match status" value="1"/>
</dbReference>
<feature type="domain" description="Rho RNA-BD" evidence="13">
    <location>
        <begin position="231"/>
        <end position="313"/>
    </location>
</feature>
<sequence>MRLAELQSLASELGVKGISKMRKSDLVEAIRTTTGEPVSGGGATSRRRPAQKKASAPQSAEPTAPAAAAAGGSVATAVAPATAGATPDTDSAPSGDDRAARLAELAEAVAQPRSRRAGREQSAPAEDGQPNGDAGSRQGQNRQPKQDRTGSTGREGGARDGGGRGEARRDTRQRDTGPRNDGPRADGNRDDERGSRRRRGRDRGRDRKRRGRGQGPDMDLESVEVNETDVLLPVAGILDILDNYAFVRTSGYLAGPNDVYVSLNQVKKSGLRRGDAITGAVRQPREGEEPPSGKNARNKFNALVRLDTVNGMTPDEAKGRPEFGNLTPLYPQERLRLENPEATKLTPRVIDIVAPIGKGQRGLIVAPPKAGKTLMMQQIANSITSNNPEVHLMVVLVDERPEEVTDFSRSVQGEVISSTFDRHASDHTLVAELAIERAKRLVELGQDVVVLLDGITRLSRAYNLAAPASGRILSGGVDAAALYPPKKFFGAARNIENGGSLTILATALVETGSKMDEVIFEEFKGTGNMELRLSRSLAEKRIFPAIDVNASSTRREEILMSKEELSIVYKLRRVMGALDTQQATELLLGKLKEHRSNVEFLMEVQKTTPGKLTDEQPGETV</sequence>
<dbReference type="Pfam" id="PF00006">
    <property type="entry name" value="ATP-synt_ab"/>
    <property type="match status" value="1"/>
</dbReference>
<keyword evidence="8 9" id="KW-0804">Transcription</keyword>
<proteinExistence type="inferred from homology"/>
<keyword evidence="6 9" id="KW-0694">RNA-binding</keyword>
<comment type="caution">
    <text evidence="9">Lacks conserved residue(s) required for the propagation of feature annotation.</text>
</comment>
<dbReference type="EMBL" id="JAFMPK010000023">
    <property type="protein sequence ID" value="MBO0608167.1"/>
    <property type="molecule type" value="Genomic_DNA"/>
</dbReference>
<dbReference type="NCBIfam" id="TIGR00767">
    <property type="entry name" value="rho"/>
    <property type="match status" value="1"/>
</dbReference>
<dbReference type="InterPro" id="IPR004665">
    <property type="entry name" value="Term_rho"/>
</dbReference>
<comment type="similarity">
    <text evidence="9 11">Belongs to the Rho family.</text>
</comment>
<evidence type="ECO:0000256" key="11">
    <source>
        <dbReference type="PROSITE-ProRule" id="PRU01203"/>
    </source>
</evidence>
<name>A0ABS3I5A1_9MICO</name>
<evidence type="ECO:0000313" key="14">
    <source>
        <dbReference type="EMBL" id="MBO0608167.1"/>
    </source>
</evidence>
<reference evidence="14 15" key="1">
    <citation type="submission" date="2021-03" db="EMBL/GenBank/DDBJ databases">
        <authorList>
            <person name="Xin L."/>
        </authorList>
    </citation>
    <scope>NUCLEOTIDE SEQUENCE [LARGE SCALE GENOMIC DNA]</scope>
    <source>
        <strain evidence="14 15">XHU 5031</strain>
    </source>
</reference>
<dbReference type="PANTHER" id="PTHR46425">
    <property type="entry name" value="TRANSCRIPTION TERMINATION FACTOR RHO"/>
    <property type="match status" value="1"/>
</dbReference>
<keyword evidence="7 9" id="KW-0805">Transcription regulation</keyword>
<evidence type="ECO:0000256" key="2">
    <source>
        <dbReference type="ARBA" id="ARBA00022741"/>
    </source>
</evidence>
<dbReference type="Proteomes" id="UP000664617">
    <property type="component" value="Unassembled WGS sequence"/>
</dbReference>
<evidence type="ECO:0000256" key="7">
    <source>
        <dbReference type="ARBA" id="ARBA00023015"/>
    </source>
</evidence>
<feature type="binding site" evidence="9">
    <location>
        <begin position="369"/>
        <end position="374"/>
    </location>
    <ligand>
        <name>ATP</name>
        <dbReference type="ChEBI" id="CHEBI:30616"/>
    </ligand>
</feature>
<gene>
    <name evidence="9 14" type="primary">rho</name>
    <name evidence="14" type="ORF">J0911_03900</name>
</gene>
<evidence type="ECO:0000256" key="8">
    <source>
        <dbReference type="ARBA" id="ARBA00023163"/>
    </source>
</evidence>
<dbReference type="SMART" id="SM00357">
    <property type="entry name" value="CSP"/>
    <property type="match status" value="1"/>
</dbReference>
<dbReference type="SUPFAM" id="SSF52540">
    <property type="entry name" value="P-loop containing nucleoside triphosphate hydrolases"/>
    <property type="match status" value="1"/>
</dbReference>
<keyword evidence="15" id="KW-1185">Reference proteome</keyword>
<comment type="function">
    <text evidence="9">Facilitates transcription termination by a mechanism that involves Rho binding to the nascent RNA, activation of Rho's RNA-dependent ATPase activity, and release of the mRNA from the DNA template.</text>
</comment>
<keyword evidence="3 9" id="KW-0378">Hydrolase</keyword>
<evidence type="ECO:0000256" key="5">
    <source>
        <dbReference type="ARBA" id="ARBA00022840"/>
    </source>
</evidence>
<accession>A0ABS3I5A1</accession>
<dbReference type="EC" id="3.6.4.-" evidence="9 10"/>
<comment type="caution">
    <text evidence="14">The sequence shown here is derived from an EMBL/GenBank/DDBJ whole genome shotgun (WGS) entry which is preliminary data.</text>
</comment>
<dbReference type="Pfam" id="PF07498">
    <property type="entry name" value="Rho_N"/>
    <property type="match status" value="1"/>
</dbReference>
<dbReference type="SMART" id="SM00382">
    <property type="entry name" value="AAA"/>
    <property type="match status" value="1"/>
</dbReference>
<dbReference type="PROSITE" id="PS51856">
    <property type="entry name" value="RHO_RNA_BD"/>
    <property type="match status" value="1"/>
</dbReference>
<evidence type="ECO:0000256" key="6">
    <source>
        <dbReference type="ARBA" id="ARBA00022884"/>
    </source>
</evidence>
<feature type="compositionally biased region" description="Basic and acidic residues" evidence="12">
    <location>
        <begin position="156"/>
        <end position="194"/>
    </location>
</feature>
<evidence type="ECO:0000256" key="9">
    <source>
        <dbReference type="HAMAP-Rule" id="MF_01884"/>
    </source>
</evidence>
<dbReference type="InterPro" id="IPR011112">
    <property type="entry name" value="Rho-like_N"/>
</dbReference>
<keyword evidence="1 9" id="KW-0806">Transcription termination</keyword>
<dbReference type="PANTHER" id="PTHR46425:SF1">
    <property type="entry name" value="TRANSCRIPTION TERMINATION FACTOR RHO"/>
    <property type="match status" value="1"/>
</dbReference>
<dbReference type="InterPro" id="IPR041703">
    <property type="entry name" value="Rho_factor_ATP-bd"/>
</dbReference>
<feature type="binding site" evidence="9">
    <location>
        <position position="400"/>
    </location>
    <ligand>
        <name>ATP</name>
        <dbReference type="ChEBI" id="CHEBI:30616"/>
    </ligand>
</feature>
<dbReference type="NCBIfam" id="NF006886">
    <property type="entry name" value="PRK09376.1"/>
    <property type="match status" value="1"/>
</dbReference>
<dbReference type="Gene3D" id="3.40.50.300">
    <property type="entry name" value="P-loop containing nucleotide triphosphate hydrolases"/>
    <property type="match status" value="1"/>
</dbReference>
<evidence type="ECO:0000256" key="10">
    <source>
        <dbReference type="NCBIfam" id="TIGR00767"/>
    </source>
</evidence>
<evidence type="ECO:0000256" key="3">
    <source>
        <dbReference type="ARBA" id="ARBA00022801"/>
    </source>
</evidence>
<dbReference type="CDD" id="cd01128">
    <property type="entry name" value="rho_factor_C"/>
    <property type="match status" value="1"/>
</dbReference>
<reference evidence="15" key="2">
    <citation type="submission" date="2023-07" db="EMBL/GenBank/DDBJ databases">
        <title>Myceligenerans salitolerans sp. nov., a halotolerant actinomycete isolated from a salt lake in Xinjiang, China.</title>
        <authorList>
            <person name="Guan T."/>
        </authorList>
    </citation>
    <scope>NUCLEOTIDE SEQUENCE [LARGE SCALE GENOMIC DNA]</scope>
    <source>
        <strain evidence="15">XHU 5031</strain>
    </source>
</reference>
<feature type="binding site" evidence="9">
    <location>
        <begin position="357"/>
        <end position="362"/>
    </location>
    <ligand>
        <name>ATP</name>
        <dbReference type="ChEBI" id="CHEBI:30616"/>
    </ligand>
</feature>
<dbReference type="SUPFAM" id="SSF50249">
    <property type="entry name" value="Nucleic acid-binding proteins"/>
    <property type="match status" value="1"/>
</dbReference>
<feature type="region of interest" description="Disordered" evidence="12">
    <location>
        <begin position="30"/>
        <end position="221"/>
    </location>
</feature>
<organism evidence="14 15">
    <name type="scientific">Myceligenerans salitolerans</name>
    <dbReference type="NCBI Taxonomy" id="1230528"/>
    <lineage>
        <taxon>Bacteria</taxon>
        <taxon>Bacillati</taxon>
        <taxon>Actinomycetota</taxon>
        <taxon>Actinomycetes</taxon>
        <taxon>Micrococcales</taxon>
        <taxon>Promicromonosporaceae</taxon>
        <taxon>Myceligenerans</taxon>
    </lineage>
</organism>
<keyword evidence="2 9" id="KW-0547">Nucleotide-binding</keyword>
<keyword evidence="4 9" id="KW-0347">Helicase</keyword>
<dbReference type="InterPro" id="IPR012340">
    <property type="entry name" value="NA-bd_OB-fold"/>
</dbReference>
<dbReference type="InterPro" id="IPR003593">
    <property type="entry name" value="AAA+_ATPase"/>
</dbReference>
<protein>
    <recommendedName>
        <fullName evidence="9 10">Transcription termination factor Rho</fullName>
        <ecNumber evidence="9 10">3.6.4.-</ecNumber>
    </recommendedName>
    <alternativeName>
        <fullName evidence="9">ATP-dependent helicase Rho</fullName>
    </alternativeName>
</protein>
<evidence type="ECO:0000259" key="13">
    <source>
        <dbReference type="PROSITE" id="PS51856"/>
    </source>
</evidence>
<feature type="compositionally biased region" description="Basic residues" evidence="12">
    <location>
        <begin position="195"/>
        <end position="212"/>
    </location>
</feature>
<dbReference type="Pfam" id="PF07497">
    <property type="entry name" value="Rho_RNA_bind"/>
    <property type="match status" value="1"/>
</dbReference>
<evidence type="ECO:0000256" key="12">
    <source>
        <dbReference type="SAM" id="MobiDB-lite"/>
    </source>
</evidence>
<comment type="subunit">
    <text evidence="9">Homohexamer. The homohexamer assembles into an open ring structure.</text>
</comment>
<dbReference type="HAMAP" id="MF_01884">
    <property type="entry name" value="Rho"/>
    <property type="match status" value="1"/>
</dbReference>
<keyword evidence="5 9" id="KW-0067">ATP-binding</keyword>
<dbReference type="InterPro" id="IPR000194">
    <property type="entry name" value="ATPase_F1/V1/A1_a/bsu_nucl-bd"/>
</dbReference>
<evidence type="ECO:0000256" key="4">
    <source>
        <dbReference type="ARBA" id="ARBA00022806"/>
    </source>
</evidence>
<feature type="compositionally biased region" description="Low complexity" evidence="12">
    <location>
        <begin position="54"/>
        <end position="93"/>
    </location>
</feature>
<evidence type="ECO:0000256" key="1">
    <source>
        <dbReference type="ARBA" id="ARBA00022472"/>
    </source>
</evidence>
<evidence type="ECO:0000313" key="15">
    <source>
        <dbReference type="Proteomes" id="UP000664617"/>
    </source>
</evidence>
<dbReference type="InterPro" id="IPR027417">
    <property type="entry name" value="P-loop_NTPase"/>
</dbReference>
<dbReference type="SMART" id="SM00959">
    <property type="entry name" value="Rho_N"/>
    <property type="match status" value="1"/>
</dbReference>
<dbReference type="InterPro" id="IPR011113">
    <property type="entry name" value="Rho_RNA-bd"/>
</dbReference>
<dbReference type="InterPro" id="IPR011129">
    <property type="entry name" value="CSD"/>
</dbReference>